<keyword evidence="4 7" id="KW-1133">Transmembrane helix</keyword>
<dbReference type="Gene3D" id="1.20.1070.10">
    <property type="entry name" value="Rhodopsin 7-helix transmembrane proteins"/>
    <property type="match status" value="1"/>
</dbReference>
<feature type="compositionally biased region" description="Polar residues" evidence="6">
    <location>
        <begin position="423"/>
        <end position="435"/>
    </location>
</feature>
<keyword evidence="10" id="KW-1185">Reference proteome</keyword>
<evidence type="ECO:0000256" key="2">
    <source>
        <dbReference type="ARBA" id="ARBA00022475"/>
    </source>
</evidence>
<evidence type="ECO:0000256" key="7">
    <source>
        <dbReference type="SAM" id="Phobius"/>
    </source>
</evidence>
<proteinExistence type="predicted"/>
<dbReference type="InterPro" id="IPR000276">
    <property type="entry name" value="GPCR_Rhodpsn"/>
</dbReference>
<dbReference type="PANTHER" id="PTHR22750">
    <property type="entry name" value="G-PROTEIN COUPLED RECEPTOR"/>
    <property type="match status" value="1"/>
</dbReference>
<dbReference type="PROSITE" id="PS50262">
    <property type="entry name" value="G_PROTEIN_RECEP_F1_2"/>
    <property type="match status" value="1"/>
</dbReference>
<feature type="transmembrane region" description="Helical" evidence="7">
    <location>
        <begin position="152"/>
        <end position="178"/>
    </location>
</feature>
<feature type="transmembrane region" description="Helical" evidence="7">
    <location>
        <begin position="118"/>
        <end position="140"/>
    </location>
</feature>
<gene>
    <name evidence="9" type="ORF">MAR_010954</name>
</gene>
<dbReference type="SUPFAM" id="SSF81321">
    <property type="entry name" value="Family A G protein-coupled receptor-like"/>
    <property type="match status" value="1"/>
</dbReference>
<evidence type="ECO:0000256" key="4">
    <source>
        <dbReference type="ARBA" id="ARBA00022989"/>
    </source>
</evidence>
<feature type="transmembrane region" description="Helical" evidence="7">
    <location>
        <begin position="302"/>
        <end position="322"/>
    </location>
</feature>
<feature type="transmembrane region" description="Helical" evidence="7">
    <location>
        <begin position="266"/>
        <end position="290"/>
    </location>
</feature>
<accession>A0ABY7FSQ6</accession>
<feature type="transmembrane region" description="Helical" evidence="7">
    <location>
        <begin position="190"/>
        <end position="208"/>
    </location>
</feature>
<feature type="domain" description="G-protein coupled receptors family 1 profile" evidence="8">
    <location>
        <begin position="127"/>
        <end position="281"/>
    </location>
</feature>
<dbReference type="Proteomes" id="UP001164746">
    <property type="component" value="Chromosome 14"/>
</dbReference>
<dbReference type="Pfam" id="PF00001">
    <property type="entry name" value="7tm_1"/>
    <property type="match status" value="1"/>
</dbReference>
<feature type="region of interest" description="Disordered" evidence="6">
    <location>
        <begin position="1"/>
        <end position="36"/>
    </location>
</feature>
<keyword evidence="3 7" id="KW-0812">Transmembrane</keyword>
<evidence type="ECO:0000256" key="5">
    <source>
        <dbReference type="ARBA" id="ARBA00023136"/>
    </source>
</evidence>
<evidence type="ECO:0000256" key="1">
    <source>
        <dbReference type="ARBA" id="ARBA00004651"/>
    </source>
</evidence>
<feature type="transmembrane region" description="Helical" evidence="7">
    <location>
        <begin position="229"/>
        <end position="246"/>
    </location>
</feature>
<reference evidence="9" key="1">
    <citation type="submission" date="2022-11" db="EMBL/GenBank/DDBJ databases">
        <title>Centuries of genome instability and evolution in soft-shell clam transmissible cancer (bioRxiv).</title>
        <authorList>
            <person name="Hart S.F.M."/>
            <person name="Yonemitsu M.A."/>
            <person name="Giersch R.M."/>
            <person name="Beal B.F."/>
            <person name="Arriagada G."/>
            <person name="Davis B.W."/>
            <person name="Ostrander E.A."/>
            <person name="Goff S.P."/>
            <person name="Metzger M.J."/>
        </authorList>
    </citation>
    <scope>NUCLEOTIDE SEQUENCE</scope>
    <source>
        <strain evidence="9">MELC-2E11</strain>
        <tissue evidence="9">Siphon/mantle</tissue>
    </source>
</reference>
<comment type="subcellular location">
    <subcellularLocation>
        <location evidence="1">Cell membrane</location>
        <topology evidence="1">Multi-pass membrane protein</topology>
    </subcellularLocation>
</comment>
<name>A0ABY7FSQ6_MYAAR</name>
<dbReference type="InterPro" id="IPR017452">
    <property type="entry name" value="GPCR_Rhodpsn_7TM"/>
</dbReference>
<evidence type="ECO:0000313" key="10">
    <source>
        <dbReference type="Proteomes" id="UP001164746"/>
    </source>
</evidence>
<feature type="compositionally biased region" description="Polar residues" evidence="6">
    <location>
        <begin position="1"/>
        <end position="10"/>
    </location>
</feature>
<evidence type="ECO:0000256" key="6">
    <source>
        <dbReference type="SAM" id="MobiDB-lite"/>
    </source>
</evidence>
<keyword evidence="5 7" id="KW-0472">Membrane</keyword>
<evidence type="ECO:0000259" key="8">
    <source>
        <dbReference type="PROSITE" id="PS50262"/>
    </source>
</evidence>
<dbReference type="EMBL" id="CP111025">
    <property type="protein sequence ID" value="WAR25250.1"/>
    <property type="molecule type" value="Genomic_DNA"/>
</dbReference>
<feature type="region of interest" description="Disordered" evidence="6">
    <location>
        <begin position="413"/>
        <end position="435"/>
    </location>
</feature>
<sequence>MEEITENTTGEIPLPTDSDAQHWSNSSSSNDTPSRTTVSWLQDTATNTSEWLSGTANQTVTQAIPNLSLLFSGTSTADTTKATNDNLTSTDGHTASLITNLTTPDTFHGLNLKNGIQVLYGICIFSGIVIVMNCILLVASKFTTGGKSSTLIFIRSLCLSDMLIGIFGLFKCILLMNIDDRLINCFLPESLFISASTTICLTLLWLNIDSYLRLAKPLGYITCMDKHNVIITTMVVWNAAFITGFLPQMGWCVEEFACNVFHFYSFSYITFVGAIWVLCIIGSCITQFLLEKTTKLIQRENSFISPNMFLTRSFISAFIHSYRTIRIQRLTDITKTMGVSLCNGQSYDTSSEGQNSMSQSRMNSIITLETWSGAGAVQARQHNGKKLCTTASVITIFYPICFLNQQNPLPYSPGRSKAGCRPGSTSEPSGEPQQTGQAKLFQFIPDVSDLFVWLLSCAAPSSKAILYLKMSASCSQSPDTDISPTWCITLTGFAAPAFTSRRLTNSDLRHDKALLNSGLHWVADHEIHKHWDGGVAAWACDGASELLVAHGKLTERVGATLRPFTVSVTWHYLGRDACIIDILLKQNGFIRSFQTPEFDLTSARAQQMAWVGRRVNMPGRGRNAVTLNLSLLPLAAKMKSQTPIMSSTSVISIHTNHVLHQCDWATYQSCPPPLANNFSWSLCFTFCVVRCFADILDPDIDSSRDEAIYAALNEMSGEKMPHGVIKEASQINNFPTPCEWLKTVWNTHEKPRQTIAPTKKAENTAFSCHWISNEGRHIRRMTCIHLVSGTRSSTETVNDLDTLTNTDGICDTDMLLIPAIQDNI</sequence>
<protein>
    <recommendedName>
        <fullName evidence="8">G-protein coupled receptors family 1 profile domain-containing protein</fullName>
    </recommendedName>
</protein>
<evidence type="ECO:0000256" key="3">
    <source>
        <dbReference type="ARBA" id="ARBA00022692"/>
    </source>
</evidence>
<evidence type="ECO:0000313" key="9">
    <source>
        <dbReference type="EMBL" id="WAR25250.1"/>
    </source>
</evidence>
<keyword evidence="2" id="KW-1003">Cell membrane</keyword>
<organism evidence="9 10">
    <name type="scientific">Mya arenaria</name>
    <name type="common">Soft-shell clam</name>
    <dbReference type="NCBI Taxonomy" id="6604"/>
    <lineage>
        <taxon>Eukaryota</taxon>
        <taxon>Metazoa</taxon>
        <taxon>Spiralia</taxon>
        <taxon>Lophotrochozoa</taxon>
        <taxon>Mollusca</taxon>
        <taxon>Bivalvia</taxon>
        <taxon>Autobranchia</taxon>
        <taxon>Heteroconchia</taxon>
        <taxon>Euheterodonta</taxon>
        <taxon>Imparidentia</taxon>
        <taxon>Neoheterodontei</taxon>
        <taxon>Myida</taxon>
        <taxon>Myoidea</taxon>
        <taxon>Myidae</taxon>
        <taxon>Mya</taxon>
    </lineage>
</organism>